<dbReference type="EMBL" id="CM056742">
    <property type="protein sequence ID" value="KAJ8676866.1"/>
    <property type="molecule type" value="Genomic_DNA"/>
</dbReference>
<sequence length="139" mass="15995">MRCSNCGAGHADTNCTSTNSCANCKATHPASDKKCSFFRFNSEVNLVMVQRKVCRSEAMDIVQENYRINYEENTGRKFEEAASIPFNPYISKKDLFEQRKLSFPVIEEEEKTVPQVQEILDPENYSFMITKLYKILAIM</sequence>
<evidence type="ECO:0000313" key="1">
    <source>
        <dbReference type="EMBL" id="KAJ8676866.1"/>
    </source>
</evidence>
<gene>
    <name evidence="1" type="ORF">QAD02_012653</name>
</gene>
<dbReference type="Proteomes" id="UP001239111">
    <property type="component" value="Chromosome 2"/>
</dbReference>
<proteinExistence type="predicted"/>
<comment type="caution">
    <text evidence="1">The sequence shown here is derived from an EMBL/GenBank/DDBJ whole genome shotgun (WGS) entry which is preliminary data.</text>
</comment>
<keyword evidence="2" id="KW-1185">Reference proteome</keyword>
<protein>
    <submittedName>
        <fullName evidence="1">Uncharacterized protein</fullName>
    </submittedName>
</protein>
<evidence type="ECO:0000313" key="2">
    <source>
        <dbReference type="Proteomes" id="UP001239111"/>
    </source>
</evidence>
<accession>A0ACC2P0B3</accession>
<reference evidence="1" key="1">
    <citation type="submission" date="2023-04" db="EMBL/GenBank/DDBJ databases">
        <title>A chromosome-level genome assembly of the parasitoid wasp Eretmocerus hayati.</title>
        <authorList>
            <person name="Zhong Y."/>
            <person name="Liu S."/>
            <person name="Liu Y."/>
        </authorList>
    </citation>
    <scope>NUCLEOTIDE SEQUENCE</scope>
    <source>
        <strain evidence="1">ZJU_SS_LIU_2023</strain>
    </source>
</reference>
<name>A0ACC2P0B3_9HYME</name>
<organism evidence="1 2">
    <name type="scientific">Eretmocerus hayati</name>
    <dbReference type="NCBI Taxonomy" id="131215"/>
    <lineage>
        <taxon>Eukaryota</taxon>
        <taxon>Metazoa</taxon>
        <taxon>Ecdysozoa</taxon>
        <taxon>Arthropoda</taxon>
        <taxon>Hexapoda</taxon>
        <taxon>Insecta</taxon>
        <taxon>Pterygota</taxon>
        <taxon>Neoptera</taxon>
        <taxon>Endopterygota</taxon>
        <taxon>Hymenoptera</taxon>
        <taxon>Apocrita</taxon>
        <taxon>Proctotrupomorpha</taxon>
        <taxon>Chalcidoidea</taxon>
        <taxon>Aphelinidae</taxon>
        <taxon>Aphelininae</taxon>
        <taxon>Eretmocerus</taxon>
    </lineage>
</organism>